<name>A0A1B2F373_PSEPU</name>
<dbReference type="RefSeq" id="WP_070091467.1">
    <property type="nucleotide sequence ID" value="NZ_CP016634.1"/>
</dbReference>
<accession>A0A1B2F373</accession>
<keyword evidence="1" id="KW-0472">Membrane</keyword>
<organism evidence="2">
    <name type="scientific">Pseudomonas putida</name>
    <name type="common">Arthrobacter siderocapsulatus</name>
    <dbReference type="NCBI Taxonomy" id="303"/>
    <lineage>
        <taxon>Bacteria</taxon>
        <taxon>Pseudomonadati</taxon>
        <taxon>Pseudomonadota</taxon>
        <taxon>Gammaproteobacteria</taxon>
        <taxon>Pseudomonadales</taxon>
        <taxon>Pseudomonadaceae</taxon>
        <taxon>Pseudomonas</taxon>
    </lineage>
</organism>
<dbReference type="AlphaFoldDB" id="A0A1B2F373"/>
<gene>
    <name evidence="2" type="ORF">IEC33019_1094</name>
</gene>
<dbReference type="EMBL" id="CP016634">
    <property type="protein sequence ID" value="ANY86665.1"/>
    <property type="molecule type" value="Genomic_DNA"/>
</dbReference>
<keyword evidence="1" id="KW-1133">Transmembrane helix</keyword>
<feature type="transmembrane region" description="Helical" evidence="1">
    <location>
        <begin position="206"/>
        <end position="239"/>
    </location>
</feature>
<evidence type="ECO:0000313" key="2">
    <source>
        <dbReference type="EMBL" id="ANY86665.1"/>
    </source>
</evidence>
<sequence length="339" mass="36908">MSLNSSQLAQIDKQIDENQTELVILSLEDARRLTATGEMQQSACQPPKMCTRSQTSMLDGMWGSTVQSVYNSTAHPFVNTSWGVPTLLGANDTYQLTMLLRNIGGFGTRIRYSTYRGRQYVILTGYPGLRRILNGTRYGIRNAQLVEVGIGQYGIRGSSLAGLRLSCYVAVAIEVLEWFFTDEATVADLLGGVFVELVKAGIGTAIGYAAAMLVAGVTASAAAPLVAGAAVIFAVGIALNVIDSDLELKTTVKASLNYAVDNIQRMTDKIRSIDKRAIERYKNDVINSLTDAIIETAYDEAKSWLLKKVPPQVLPRGTDFSWPKAPSLPRLPSFNLPKF</sequence>
<reference evidence="2" key="1">
    <citation type="submission" date="2016-07" db="EMBL/GenBank/DDBJ databases">
        <title>New class B carbapenemase carried by novel plasmid in Pseudomonas putida enviromental strain in eastern Amazonia.</title>
        <authorList>
            <person name="Souza C.O."/>
            <person name="Lima K.V."/>
            <person name="Brasiliense D.M."/>
            <person name="Perez-Chaparro P.J."/>
            <person name="Mamizuka E.M."/>
            <person name="Lima M.O."/>
            <person name="Lima L.N."/>
            <person name="McCulloch J.A."/>
        </authorList>
    </citation>
    <scope>NUCLEOTIDE SEQUENCE [LARGE SCALE GENOMIC DNA]</scope>
    <source>
        <strain evidence="2">IEC33019</strain>
    </source>
</reference>
<evidence type="ECO:0000256" key="1">
    <source>
        <dbReference type="SAM" id="Phobius"/>
    </source>
</evidence>
<keyword evidence="1" id="KW-0812">Transmembrane</keyword>
<protein>
    <submittedName>
        <fullName evidence="2">Uncharacterized protein</fullName>
    </submittedName>
</protein>
<proteinExistence type="predicted"/>